<organism evidence="3">
    <name type="scientific">Amphimedon queenslandica</name>
    <name type="common">Sponge</name>
    <dbReference type="NCBI Taxonomy" id="400682"/>
    <lineage>
        <taxon>Eukaryota</taxon>
        <taxon>Metazoa</taxon>
        <taxon>Porifera</taxon>
        <taxon>Demospongiae</taxon>
        <taxon>Heteroscleromorpha</taxon>
        <taxon>Haplosclerida</taxon>
        <taxon>Niphatidae</taxon>
        <taxon>Amphimedon</taxon>
    </lineage>
</organism>
<proteinExistence type="predicted"/>
<sequence length="703" mass="79389">MATERDIARLLNEEIGPRDSDYIASVLGDYFCDETSETDYEAVEDMEEEEVEEGKEEKETKDCNEDINPPLFDSEVAVELQVSDLDLESAMPDAPATSTTHSGDDMRMEDLQEEEELSKFFQHGCGCSDNCYALFSHSYIKTYRCDIQAMAKPVQEIAIMSQMAATSTMGGLSTGNHRRQKEAIFYVHASRVTFLKLHACGKSRFEEIMKKYRINGLIPRVHGNAGKTPNHSLTYDDILRVVAFIRNYAEVHGISLPGRIPGMKSYENKKFLPCSTSKRQVYLEYAESCEGLYVKACAETTFNMLWRRYLPYIEKMKPMSDLCATCKEISGLIIRSANMQSDERITEAMQKALDHRSLVKKEREYYKDVLKEATAQLLLKGLYTDAANNYNPPLTRPLAMLNIVAHYSFDYAQQVHYPSSPLQAGPIYFLTPRKCDIFGVCCEAIPQQVNFLINESFDTGKGANPVISMYLLWRVMTGLYASISISFLTVGHTKFSPDWCFGLLKQKFRKAEVDSLDDFIQVVEQSSAVNKAQPVGSSNGELIVETLDWCSYFATLFKKIKGIKGFQHFVVNATSPGVVAARQAVDGPVTQFNLLKEDAQIMQDELPNILPPKGMSTERKWYLYEKIRSFCRYECKDVTCPLPDAPRPTGSSRQSTPGVDNPPDFAMEIEVPHSPRQSLEPPATQKNVVRGLMIKMCGRRIPK</sequence>
<accession>A0A1X7VJB3</accession>
<dbReference type="InParanoid" id="A0A1X7VJB3"/>
<feature type="compositionally biased region" description="Basic and acidic residues" evidence="1">
    <location>
        <begin position="55"/>
        <end position="64"/>
    </location>
</feature>
<name>A0A1X7VJB3_AMPQE</name>
<protein>
    <recommendedName>
        <fullName evidence="2">DUF7869 domain-containing protein</fullName>
    </recommendedName>
</protein>
<dbReference type="AlphaFoldDB" id="A0A1X7VJB3"/>
<dbReference type="eggNOG" id="ENOG502RZH9">
    <property type="taxonomic scope" value="Eukaryota"/>
</dbReference>
<feature type="region of interest" description="Disordered" evidence="1">
    <location>
        <begin position="46"/>
        <end position="70"/>
    </location>
</feature>
<evidence type="ECO:0000259" key="2">
    <source>
        <dbReference type="Pfam" id="PF25273"/>
    </source>
</evidence>
<dbReference type="EnsemblMetazoa" id="Aqu2.1.39562_001">
    <property type="protein sequence ID" value="Aqu2.1.39562_001"/>
    <property type="gene ID" value="Aqu2.1.39562"/>
</dbReference>
<evidence type="ECO:0000313" key="3">
    <source>
        <dbReference type="EnsemblMetazoa" id="Aqu2.1.39562_001"/>
    </source>
</evidence>
<evidence type="ECO:0000256" key="1">
    <source>
        <dbReference type="SAM" id="MobiDB-lite"/>
    </source>
</evidence>
<dbReference type="PANTHER" id="PTHR34415">
    <property type="entry name" value="INTEGRASE CATALYTIC DOMAIN-CONTAINING PROTEIN"/>
    <property type="match status" value="1"/>
</dbReference>
<feature type="compositionally biased region" description="Polar residues" evidence="1">
    <location>
        <begin position="649"/>
        <end position="658"/>
    </location>
</feature>
<dbReference type="InterPro" id="IPR057191">
    <property type="entry name" value="DUF7869"/>
</dbReference>
<dbReference type="PANTHER" id="PTHR34415:SF1">
    <property type="entry name" value="INTEGRASE CATALYTIC DOMAIN-CONTAINING PROTEIN"/>
    <property type="match status" value="1"/>
</dbReference>
<dbReference type="OrthoDB" id="5971555at2759"/>
<feature type="domain" description="DUF7869" evidence="2">
    <location>
        <begin position="470"/>
        <end position="577"/>
    </location>
</feature>
<feature type="region of interest" description="Disordered" evidence="1">
    <location>
        <begin position="642"/>
        <end position="667"/>
    </location>
</feature>
<dbReference type="Pfam" id="PF25273">
    <property type="entry name" value="DUF7869"/>
    <property type="match status" value="1"/>
</dbReference>
<reference evidence="3" key="1">
    <citation type="submission" date="2017-05" db="UniProtKB">
        <authorList>
            <consortium name="EnsemblMetazoa"/>
        </authorList>
    </citation>
    <scope>IDENTIFICATION</scope>
</reference>